<dbReference type="Proteomes" id="UP000595481">
    <property type="component" value="Chromosome"/>
</dbReference>
<feature type="signal peptide" evidence="2">
    <location>
        <begin position="1"/>
        <end position="19"/>
    </location>
</feature>
<feature type="chain" id="PRO_5045391429" description="HEAT repeat domain-containing protein" evidence="2">
    <location>
        <begin position="20"/>
        <end position="332"/>
    </location>
</feature>
<dbReference type="RefSeq" id="WP_042032748.1">
    <property type="nucleotide sequence ID" value="NZ_CAWMFX010000049.1"/>
</dbReference>
<dbReference type="GeneID" id="69551684"/>
<reference evidence="3 4" key="1">
    <citation type="submission" date="2020-12" db="EMBL/GenBank/DDBJ databases">
        <title>FDA dAtabase for Regulatory Grade micrObial Sequences (FDA-ARGOS): Supporting development and validation of Infectious Disease Dx tests.</title>
        <authorList>
            <person name="Sproer C."/>
            <person name="Gronow S."/>
            <person name="Severitt S."/>
            <person name="Schroder I."/>
            <person name="Tallon L."/>
            <person name="Sadzewicz L."/>
            <person name="Zhao X."/>
            <person name="Boylan J."/>
            <person name="Ott S."/>
            <person name="Bowen H."/>
            <person name="Vavikolanu K."/>
            <person name="Mehta A."/>
            <person name="Aluvathingal J."/>
            <person name="Nadendla S."/>
            <person name="Lowell S."/>
            <person name="Myers T."/>
            <person name="Yan Y."/>
            <person name="Sichtig H."/>
        </authorList>
    </citation>
    <scope>NUCLEOTIDE SEQUENCE [LARGE SCALE GENOMIC DNA]</scope>
    <source>
        <strain evidence="3 4">FDAARGOS_986</strain>
    </source>
</reference>
<organism evidence="3 4">
    <name type="scientific">Aeromonas jandaei</name>
    <dbReference type="NCBI Taxonomy" id="650"/>
    <lineage>
        <taxon>Bacteria</taxon>
        <taxon>Pseudomonadati</taxon>
        <taxon>Pseudomonadota</taxon>
        <taxon>Gammaproteobacteria</taxon>
        <taxon>Aeromonadales</taxon>
        <taxon>Aeromonadaceae</taxon>
        <taxon>Aeromonas</taxon>
    </lineage>
</organism>
<evidence type="ECO:0000256" key="2">
    <source>
        <dbReference type="SAM" id="SignalP"/>
    </source>
</evidence>
<evidence type="ECO:0000313" key="3">
    <source>
        <dbReference type="EMBL" id="QQB21880.1"/>
    </source>
</evidence>
<evidence type="ECO:0000256" key="1">
    <source>
        <dbReference type="SAM" id="MobiDB-lite"/>
    </source>
</evidence>
<name>A0A7T4ADH2_AERJA</name>
<sequence length="332" mass="37270">MKPVYWLLPGLLFGIPAFAQSVPEPPSVAAAELGTDLRYLSNCLQQGQFAAVDSLLATQSREQREYLLLQLLRNINVTRPASPELHAWVAAQADKAPRWLVEQRVDGFLVQQPAYDFSAQARLLLGQWQQLAWQADYRQKLEQGSFCFKSIYYRGNPELARQQQALLQALDQLPVALLQRESRELAAQNIYLPDNHLLRYLLQRTGEPALYSRLWRQPVDQDALAALATIKRFHQGNEASELLIAASSNPHLKEPALRQLTALSPLPQQARSYLLGELANRQYGSLVADLLMEVDEPLLLSALAKRLGQHDKNPVAPALFPDSGTTKRRPGL</sequence>
<keyword evidence="4" id="KW-1185">Reference proteome</keyword>
<gene>
    <name evidence="3" type="ORF">I6H43_10350</name>
</gene>
<dbReference type="EMBL" id="CP066092">
    <property type="protein sequence ID" value="QQB21880.1"/>
    <property type="molecule type" value="Genomic_DNA"/>
</dbReference>
<proteinExistence type="predicted"/>
<evidence type="ECO:0008006" key="5">
    <source>
        <dbReference type="Google" id="ProtNLM"/>
    </source>
</evidence>
<accession>A0A7T4ADH2</accession>
<keyword evidence="2" id="KW-0732">Signal</keyword>
<feature type="region of interest" description="Disordered" evidence="1">
    <location>
        <begin position="313"/>
        <end position="332"/>
    </location>
</feature>
<protein>
    <recommendedName>
        <fullName evidence="5">HEAT repeat domain-containing protein</fullName>
    </recommendedName>
</protein>
<evidence type="ECO:0000313" key="4">
    <source>
        <dbReference type="Proteomes" id="UP000595481"/>
    </source>
</evidence>